<evidence type="ECO:0000313" key="5">
    <source>
        <dbReference type="EMBL" id="CAL5131217.1"/>
    </source>
</evidence>
<dbReference type="InterPro" id="IPR004088">
    <property type="entry name" value="KH_dom_type_1"/>
</dbReference>
<dbReference type="PROSITE" id="PS50084">
    <property type="entry name" value="KH_TYPE_1"/>
    <property type="match status" value="2"/>
</dbReference>
<dbReference type="PANTHER" id="PTHR10288">
    <property type="entry name" value="KH DOMAIN CONTAINING RNA BINDING PROTEIN"/>
    <property type="match status" value="1"/>
</dbReference>
<feature type="domain" description="K Homology" evidence="4">
    <location>
        <begin position="25"/>
        <end position="93"/>
    </location>
</feature>
<evidence type="ECO:0000259" key="4">
    <source>
        <dbReference type="SMART" id="SM00322"/>
    </source>
</evidence>
<gene>
    <name evidence="5" type="ORF">CDAUBV1_LOCUS3390</name>
</gene>
<dbReference type="InterPro" id="IPR036612">
    <property type="entry name" value="KH_dom_type_1_sf"/>
</dbReference>
<dbReference type="CDD" id="cd22432">
    <property type="entry name" value="KH-I_HNRNPK_rpt1"/>
    <property type="match status" value="1"/>
</dbReference>
<keyword evidence="1" id="KW-0677">Repeat</keyword>
<dbReference type="EMBL" id="CAXLJL010000083">
    <property type="protein sequence ID" value="CAL5131217.1"/>
    <property type="molecule type" value="Genomic_DNA"/>
</dbReference>
<organism evidence="5 6">
    <name type="scientific">Calicophoron daubneyi</name>
    <name type="common">Rumen fluke</name>
    <name type="synonym">Paramphistomum daubneyi</name>
    <dbReference type="NCBI Taxonomy" id="300641"/>
    <lineage>
        <taxon>Eukaryota</taxon>
        <taxon>Metazoa</taxon>
        <taxon>Spiralia</taxon>
        <taxon>Lophotrochozoa</taxon>
        <taxon>Platyhelminthes</taxon>
        <taxon>Trematoda</taxon>
        <taxon>Digenea</taxon>
        <taxon>Plagiorchiida</taxon>
        <taxon>Pronocephalata</taxon>
        <taxon>Paramphistomoidea</taxon>
        <taxon>Paramphistomidae</taxon>
        <taxon>Calicophoron</taxon>
    </lineage>
</organism>
<reference evidence="5" key="1">
    <citation type="submission" date="2024-06" db="EMBL/GenBank/DDBJ databases">
        <authorList>
            <person name="Liu X."/>
            <person name="Lenzi L."/>
            <person name="Haldenby T S."/>
            <person name="Uol C."/>
        </authorList>
    </citation>
    <scope>NUCLEOTIDE SEQUENCE</scope>
</reference>
<comment type="caution">
    <text evidence="5">The sequence shown here is derived from an EMBL/GenBank/DDBJ whole genome shotgun (WGS) entry which is preliminary data.</text>
</comment>
<evidence type="ECO:0000256" key="3">
    <source>
        <dbReference type="SAM" id="MobiDB-lite"/>
    </source>
</evidence>
<accession>A0AAV2T1C4</accession>
<feature type="region of interest" description="Disordered" evidence="3">
    <location>
        <begin position="1"/>
        <end position="21"/>
    </location>
</feature>
<evidence type="ECO:0000313" key="6">
    <source>
        <dbReference type="Proteomes" id="UP001497525"/>
    </source>
</evidence>
<evidence type="ECO:0000256" key="1">
    <source>
        <dbReference type="ARBA" id="ARBA00022737"/>
    </source>
</evidence>
<dbReference type="Gene3D" id="3.30.1370.10">
    <property type="entry name" value="K Homology domain, type 1"/>
    <property type="match status" value="2"/>
</dbReference>
<protein>
    <recommendedName>
        <fullName evidence="4">K Homology domain-containing protein</fullName>
    </recommendedName>
</protein>
<name>A0AAV2T1C4_CALDB</name>
<feature type="compositionally biased region" description="Gly residues" evidence="3">
    <location>
        <begin position="276"/>
        <end position="302"/>
    </location>
</feature>
<proteinExistence type="predicted"/>
<keyword evidence="2" id="KW-0694">RNA-binding</keyword>
<feature type="domain" description="K Homology" evidence="4">
    <location>
        <begin position="130"/>
        <end position="202"/>
    </location>
</feature>
<dbReference type="AlphaFoldDB" id="A0AAV2T1C4"/>
<feature type="region of interest" description="Disordered" evidence="3">
    <location>
        <begin position="276"/>
        <end position="445"/>
    </location>
</feature>
<dbReference type="Pfam" id="PF00013">
    <property type="entry name" value="KH_1"/>
    <property type="match status" value="2"/>
</dbReference>
<dbReference type="Proteomes" id="UP001497525">
    <property type="component" value="Unassembled WGS sequence"/>
</dbReference>
<dbReference type="InterPro" id="IPR004087">
    <property type="entry name" value="KH_dom"/>
</dbReference>
<dbReference type="SMART" id="SM00322">
    <property type="entry name" value="KH"/>
    <property type="match status" value="2"/>
</dbReference>
<feature type="region of interest" description="Disordered" evidence="3">
    <location>
        <begin position="103"/>
        <end position="125"/>
    </location>
</feature>
<feature type="compositionally biased region" description="Low complexity" evidence="3">
    <location>
        <begin position="324"/>
        <end position="333"/>
    </location>
</feature>
<feature type="compositionally biased region" description="Pro residues" evidence="3">
    <location>
        <begin position="312"/>
        <end position="323"/>
    </location>
</feature>
<feature type="compositionally biased region" description="Basic and acidic residues" evidence="3">
    <location>
        <begin position="1"/>
        <end position="10"/>
    </location>
</feature>
<dbReference type="SUPFAM" id="SSF54791">
    <property type="entry name" value="Eukaryotic type KH-domain (KH-domain type I)"/>
    <property type="match status" value="2"/>
</dbReference>
<dbReference type="GO" id="GO:0003723">
    <property type="term" value="F:RNA binding"/>
    <property type="evidence" value="ECO:0007669"/>
    <property type="project" value="UniProtKB-UniRule"/>
</dbReference>
<sequence>MKRDSSEKSGDGPPSKSQRPAVDLTNVVIRFLIPARAAGIMIGKGGENIKKIRSQYNVKLNIPDGRGPERIMTIEGDLDAIGNIMLDVSPKLKDIMNAKLSDPKRIMGHGPRRRRGPNDELEEVEDEDDSMLDYRILVHESQAGSVIGRGGERIKDLRSKYRMRVIKVYQMLAPLSTDRVVQMVAEPDNAINCLKSVVEAVESAPPRGRREDYDAANFSEPDALNYGGWLSREAVQALSQGAGLPPGAGGMPPMGYNMGGPYMGGEMGPIGGMGPIGRGPMGGGGRGPMGSGRGPRSGGMMGGPRPMMGGGPPGPAPVPPPSGPRSGSAQISSGGSGYGSGYGGSNGPSYESQSRSYDNGGMYGGIEQSGSSGMYGQGFGSSSGGMGSSGGGYGSSSGYGSSRAGGGDISNSGLPSRGGTYGGYGSSNPSVHDDAKVSQWYGGWS</sequence>
<feature type="compositionally biased region" description="Gly residues" evidence="3">
    <location>
        <begin position="334"/>
        <end position="346"/>
    </location>
</feature>
<feature type="compositionally biased region" description="Basic residues" evidence="3">
    <location>
        <begin position="106"/>
        <end position="115"/>
    </location>
</feature>
<evidence type="ECO:0000256" key="2">
    <source>
        <dbReference type="PROSITE-ProRule" id="PRU00117"/>
    </source>
</evidence>
<feature type="compositionally biased region" description="Gly residues" evidence="3">
    <location>
        <begin position="373"/>
        <end position="408"/>
    </location>
</feature>